<keyword evidence="3 6" id="KW-0285">Flavoprotein</keyword>
<dbReference type="Gene3D" id="1.10.540.10">
    <property type="entry name" value="Acyl-CoA dehydrogenase/oxidase, N-terminal domain"/>
    <property type="match status" value="1"/>
</dbReference>
<dbReference type="Gene3D" id="2.40.110.10">
    <property type="entry name" value="Butyryl-CoA Dehydrogenase, subunit A, domain 2"/>
    <property type="match status" value="1"/>
</dbReference>
<dbReference type="PANTHER" id="PTHR43292">
    <property type="entry name" value="ACYL-COA DEHYDROGENASE"/>
    <property type="match status" value="1"/>
</dbReference>
<dbReference type="GO" id="GO:0005886">
    <property type="term" value="C:plasma membrane"/>
    <property type="evidence" value="ECO:0007669"/>
    <property type="project" value="TreeGrafter"/>
</dbReference>
<feature type="domain" description="Acyl-CoA dehydrogenase/oxidase C-terminal" evidence="7">
    <location>
        <begin position="227"/>
        <end position="366"/>
    </location>
</feature>
<dbReference type="eggNOG" id="COG1960">
    <property type="taxonomic scope" value="Bacteria"/>
</dbReference>
<dbReference type="GO" id="GO:0050660">
    <property type="term" value="F:flavin adenine dinucleotide binding"/>
    <property type="evidence" value="ECO:0007669"/>
    <property type="project" value="InterPro"/>
</dbReference>
<keyword evidence="4 6" id="KW-0274">FAD</keyword>
<keyword evidence="11" id="KW-1185">Reference proteome</keyword>
<evidence type="ECO:0000259" key="7">
    <source>
        <dbReference type="Pfam" id="PF00441"/>
    </source>
</evidence>
<evidence type="ECO:0000256" key="6">
    <source>
        <dbReference type="RuleBase" id="RU362125"/>
    </source>
</evidence>
<evidence type="ECO:0000256" key="1">
    <source>
        <dbReference type="ARBA" id="ARBA00001974"/>
    </source>
</evidence>
<comment type="caution">
    <text evidence="10">The sequence shown here is derived from an EMBL/GenBank/DDBJ whole genome shotgun (WGS) entry which is preliminary data.</text>
</comment>
<dbReference type="InterPro" id="IPR013786">
    <property type="entry name" value="AcylCoA_DH/ox_N"/>
</dbReference>
<evidence type="ECO:0000256" key="2">
    <source>
        <dbReference type="ARBA" id="ARBA00009347"/>
    </source>
</evidence>
<dbReference type="Pfam" id="PF02770">
    <property type="entry name" value="Acyl-CoA_dh_M"/>
    <property type="match status" value="1"/>
</dbReference>
<dbReference type="InterPro" id="IPR046373">
    <property type="entry name" value="Acyl-CoA_Oxase/DH_mid-dom_sf"/>
</dbReference>
<dbReference type="OrthoDB" id="5179760at2"/>
<dbReference type="InterPro" id="IPR036250">
    <property type="entry name" value="AcylCo_DH-like_C"/>
</dbReference>
<feature type="domain" description="Acyl-CoA dehydrogenase/oxidase N-terminal" evidence="9">
    <location>
        <begin position="8"/>
        <end position="114"/>
    </location>
</feature>
<dbReference type="InterPro" id="IPR009075">
    <property type="entry name" value="AcylCo_DH/oxidase_C"/>
</dbReference>
<feature type="domain" description="Acyl-CoA oxidase/dehydrogenase middle" evidence="8">
    <location>
        <begin position="118"/>
        <end position="215"/>
    </location>
</feature>
<proteinExistence type="inferred from homology"/>
<protein>
    <submittedName>
        <fullName evidence="10">Acyl-CoA dehydrogenase, N-terminal domain protein</fullName>
    </submittedName>
</protein>
<keyword evidence="5 6" id="KW-0560">Oxidoreductase</keyword>
<evidence type="ECO:0000313" key="11">
    <source>
        <dbReference type="Proteomes" id="UP000006265"/>
    </source>
</evidence>
<dbReference type="Proteomes" id="UP000006265">
    <property type="component" value="Unassembled WGS sequence"/>
</dbReference>
<dbReference type="AlphaFoldDB" id="K5BDR3"/>
<dbReference type="FunFam" id="2.40.110.10:FF:000011">
    <property type="entry name" value="Acyl-CoA dehydrogenase FadE34"/>
    <property type="match status" value="1"/>
</dbReference>
<dbReference type="Pfam" id="PF02771">
    <property type="entry name" value="Acyl-CoA_dh_N"/>
    <property type="match status" value="1"/>
</dbReference>
<reference evidence="10 11" key="1">
    <citation type="journal article" date="2012" name="J. Bacteriol.">
        <title>Genome sequence of Mycobacterium hassiacum DSM 44199, a rare source of heat-stable mycobacterial proteins.</title>
        <authorList>
            <person name="Tiago I."/>
            <person name="Maranha A."/>
            <person name="Mendes V."/>
            <person name="Alarico S."/>
            <person name="Moynihan P.J."/>
            <person name="Clarke A.J."/>
            <person name="Macedo-Ribeiro S."/>
            <person name="Pereira P.J."/>
            <person name="Empadinhas N."/>
        </authorList>
    </citation>
    <scope>NUCLEOTIDE SEQUENCE [LARGE SCALE GENOMIC DNA]</scope>
    <source>
        <strain evidence="11">DSM 44199 / CIP 105218 / JCM 12690 / 3849</strain>
    </source>
</reference>
<gene>
    <name evidence="10" type="ORF">C731_4380</name>
</gene>
<accession>K5BDR3</accession>
<comment type="similarity">
    <text evidence="2 6">Belongs to the acyl-CoA dehydrogenase family.</text>
</comment>
<dbReference type="RefSeq" id="WP_005631589.1">
    <property type="nucleotide sequence ID" value="NZ_AMRA01000123.1"/>
</dbReference>
<evidence type="ECO:0000256" key="4">
    <source>
        <dbReference type="ARBA" id="ARBA00022827"/>
    </source>
</evidence>
<sequence length="371" mass="39489">MSGADPAVVAEARAFLAEAAQAFRAEYGDRQDFDAARAWQRRLDGAGWVGLNWPKEYGGRALDLATQVAVETAIGETGAPQIAGFIGVNTVAAALMRWGTPEQKAYLPAIRSGELIFCQGFSEPGAGSDLASLRTRAQRVDDGFVLDGQKVWTSHGTHGDQCLVLARTTPIEAGGRSHRGLSMFLVPMNLPGVTVKPIRQLTGDDEFCEVFFDAVRLPPSALVGPLDDGWRAAMSTLAHERAAAMLLAMRTRADVRHTVGSAGPELPPGRRDEALQLYVESEVLGLLAERSIAEIGSGTVGPAQSVVKLAWSQVDQRYAEFLFDLHGAAATAGLRPAAANALLFSRSSTIAAGTTEVMRNILGEQVLGLPR</sequence>
<evidence type="ECO:0000256" key="3">
    <source>
        <dbReference type="ARBA" id="ARBA00022630"/>
    </source>
</evidence>
<dbReference type="SUPFAM" id="SSF47203">
    <property type="entry name" value="Acyl-CoA dehydrogenase C-terminal domain-like"/>
    <property type="match status" value="1"/>
</dbReference>
<evidence type="ECO:0000313" key="10">
    <source>
        <dbReference type="EMBL" id="EKF21641.1"/>
    </source>
</evidence>
<comment type="cofactor">
    <cofactor evidence="1 6">
        <name>FAD</name>
        <dbReference type="ChEBI" id="CHEBI:57692"/>
    </cofactor>
</comment>
<dbReference type="InterPro" id="IPR009100">
    <property type="entry name" value="AcylCoA_DH/oxidase_NM_dom_sf"/>
</dbReference>
<organism evidence="10 11">
    <name type="scientific">Mycolicibacterium hassiacum (strain DSM 44199 / CIP 105218 / JCM 12690 / 3849)</name>
    <name type="common">Mycobacterium hassiacum</name>
    <dbReference type="NCBI Taxonomy" id="1122247"/>
    <lineage>
        <taxon>Bacteria</taxon>
        <taxon>Bacillati</taxon>
        <taxon>Actinomycetota</taxon>
        <taxon>Actinomycetes</taxon>
        <taxon>Mycobacteriales</taxon>
        <taxon>Mycobacteriaceae</taxon>
        <taxon>Mycolicibacterium</taxon>
    </lineage>
</organism>
<dbReference type="PANTHER" id="PTHR43292:SF3">
    <property type="entry name" value="ACYL-COA DEHYDROGENASE FADE29"/>
    <property type="match status" value="1"/>
</dbReference>
<dbReference type="InterPro" id="IPR037069">
    <property type="entry name" value="AcylCoA_DH/ox_N_sf"/>
</dbReference>
<dbReference type="Pfam" id="PF00441">
    <property type="entry name" value="Acyl-CoA_dh_1"/>
    <property type="match status" value="1"/>
</dbReference>
<dbReference type="SUPFAM" id="SSF56645">
    <property type="entry name" value="Acyl-CoA dehydrogenase NM domain-like"/>
    <property type="match status" value="1"/>
</dbReference>
<evidence type="ECO:0000256" key="5">
    <source>
        <dbReference type="ARBA" id="ARBA00023002"/>
    </source>
</evidence>
<dbReference type="Gene3D" id="1.20.140.10">
    <property type="entry name" value="Butyryl-CoA Dehydrogenase, subunit A, domain 3"/>
    <property type="match status" value="1"/>
</dbReference>
<evidence type="ECO:0000259" key="9">
    <source>
        <dbReference type="Pfam" id="PF02771"/>
    </source>
</evidence>
<dbReference type="GO" id="GO:0016627">
    <property type="term" value="F:oxidoreductase activity, acting on the CH-CH group of donors"/>
    <property type="evidence" value="ECO:0007669"/>
    <property type="project" value="InterPro"/>
</dbReference>
<evidence type="ECO:0000259" key="8">
    <source>
        <dbReference type="Pfam" id="PF02770"/>
    </source>
</evidence>
<dbReference type="InterPro" id="IPR052161">
    <property type="entry name" value="Mycobact_Acyl-CoA_DH"/>
</dbReference>
<name>K5BDR3_MYCHD</name>
<dbReference type="EMBL" id="AMRA01000123">
    <property type="protein sequence ID" value="EKF21641.1"/>
    <property type="molecule type" value="Genomic_DNA"/>
</dbReference>
<dbReference type="InterPro" id="IPR006091">
    <property type="entry name" value="Acyl-CoA_Oxase/DH_mid-dom"/>
</dbReference>
<dbReference type="STRING" id="1122247.GCA_000379865_00347"/>
<dbReference type="PATRIC" id="fig|1122247.3.peg.4199"/>